<dbReference type="InterPro" id="IPR051014">
    <property type="entry name" value="Cation_Transport_ATPase_IB"/>
</dbReference>
<comment type="subcellular location">
    <subcellularLocation>
        <location evidence="9">Cell membrane</location>
    </subcellularLocation>
    <subcellularLocation>
        <location evidence="1">Membrane</location>
    </subcellularLocation>
</comment>
<dbReference type="InterPro" id="IPR008250">
    <property type="entry name" value="ATPase_P-typ_transduc_dom_A_sf"/>
</dbReference>
<dbReference type="PANTHER" id="PTHR48085:SF5">
    <property type="entry name" value="CADMIUM_ZINC-TRANSPORTING ATPASE HMA4-RELATED"/>
    <property type="match status" value="1"/>
</dbReference>
<dbReference type="PRINTS" id="PR00119">
    <property type="entry name" value="CATATPASE"/>
</dbReference>
<evidence type="ECO:0000259" key="11">
    <source>
        <dbReference type="Pfam" id="PF00122"/>
    </source>
</evidence>
<comment type="similarity">
    <text evidence="2 9">Belongs to the cation transport ATPase (P-type) (TC 3.A.3) family. Type IB subfamily.</text>
</comment>
<dbReference type="SUPFAM" id="SSF56784">
    <property type="entry name" value="HAD-like"/>
    <property type="match status" value="1"/>
</dbReference>
<dbReference type="Gene3D" id="3.40.1110.10">
    <property type="entry name" value="Calcium-transporting ATPase, cytoplasmic domain N"/>
    <property type="match status" value="1"/>
</dbReference>
<keyword evidence="9" id="KW-0479">Metal-binding</keyword>
<gene>
    <name evidence="12" type="ORF">EKO24_017785</name>
</gene>
<keyword evidence="4" id="KW-1278">Translocase</keyword>
<name>A0ABY3C6A5_9GAMM</name>
<organism evidence="12 13">
    <name type="scientific">Candidatus Methylobacter oryzae</name>
    <dbReference type="NCBI Taxonomy" id="2497749"/>
    <lineage>
        <taxon>Bacteria</taxon>
        <taxon>Pseudomonadati</taxon>
        <taxon>Pseudomonadota</taxon>
        <taxon>Gammaproteobacteria</taxon>
        <taxon>Methylococcales</taxon>
        <taxon>Methylococcaceae</taxon>
        <taxon>Methylobacter</taxon>
    </lineage>
</organism>
<keyword evidence="6" id="KW-0472">Membrane</keyword>
<dbReference type="InterPro" id="IPR044492">
    <property type="entry name" value="P_typ_ATPase_HD_dom"/>
</dbReference>
<evidence type="ECO:0000256" key="1">
    <source>
        <dbReference type="ARBA" id="ARBA00004370"/>
    </source>
</evidence>
<evidence type="ECO:0000256" key="7">
    <source>
        <dbReference type="ARBA" id="ARBA00039097"/>
    </source>
</evidence>
<dbReference type="RefSeq" id="WP_127027579.1">
    <property type="nucleotide sequence ID" value="NZ_RYFG02000115.1"/>
</dbReference>
<dbReference type="SUPFAM" id="SSF81653">
    <property type="entry name" value="Calcium ATPase, transduction domain A"/>
    <property type="match status" value="1"/>
</dbReference>
<sequence>MIDLAIVFLSYSGTRLYEKYKKSKAPQEIQKAAKDLSIFPAADETGLTQKEQQQRNNIMSGVTLGAATLRVLNPTPLFALLDIASYTYTMFPFYRQVEFAVKERLIKDRRVDSYLLMGIGNLLLLGTGRYFIAALGLSLAYISESIITKATDTAQQNLHANLFGQLFDPNQKVWVIQDGVELEVTLENVQQGDILVVKAGEAIPVDGVVVDGMASVDQHAFTGESYPVEKGVGEAVFASTLMLTGKLQVKVEKSGRDTAIGKLSDILGQAFENKTEIQLRGEQWAEAANLPFLVLAGVGLVFSGPTGAMVILGGNTVQAIRLLGPLATINYQSVASSENILIKQGQRIEQISSIDTLLFDKTGTLTDGALNVSAIHVVHADYLETDVLFYAALAEHQLTHPIAKAIMQHAELAGLDVDNLDDIEYRQGFGIVVQFDQRTIHVGSARFMTVEGIALSDSVAALQNRIHELGHSLVMVAVDSEVAGVIELQATLRPEVQAVFKKLKEHGIKHIGIVSGDHAAPTQKLAEQLNVDSFFAEVLPEDKAGIVKQFQAEGRTVCFIGDGVNDTIAMRQADLSISLRGATTLAIDVADIILTNPDLNRLCELMALSDKLENNLKRGLGICYTGMGVVLAGSFLVNMDILTATLVHFVLGTGAVGNAMLPLLEINKENAGNAPENLDAASQPSATAAGPADPALGVPVELSPVPAKAQQYQSAA</sequence>
<dbReference type="NCBIfam" id="TIGR01494">
    <property type="entry name" value="ATPase_P-type"/>
    <property type="match status" value="1"/>
</dbReference>
<dbReference type="EC" id="7.2.2.12" evidence="7"/>
<evidence type="ECO:0000256" key="2">
    <source>
        <dbReference type="ARBA" id="ARBA00006024"/>
    </source>
</evidence>
<evidence type="ECO:0000256" key="5">
    <source>
        <dbReference type="ARBA" id="ARBA00022989"/>
    </source>
</evidence>
<comment type="caution">
    <text evidence="12">The sequence shown here is derived from an EMBL/GenBank/DDBJ whole genome shotgun (WGS) entry which is preliminary data.</text>
</comment>
<dbReference type="EMBL" id="RYFG02000115">
    <property type="protein sequence ID" value="TRW90810.1"/>
    <property type="molecule type" value="Genomic_DNA"/>
</dbReference>
<dbReference type="Pfam" id="PF00122">
    <property type="entry name" value="E1-E2_ATPase"/>
    <property type="match status" value="1"/>
</dbReference>
<keyword evidence="9" id="KW-0547">Nucleotide-binding</keyword>
<dbReference type="PANTHER" id="PTHR48085">
    <property type="entry name" value="CADMIUM/ZINC-TRANSPORTING ATPASE HMA2-RELATED"/>
    <property type="match status" value="1"/>
</dbReference>
<dbReference type="SFLD" id="SFLDG00002">
    <property type="entry name" value="C1.7:_P-type_atpase_like"/>
    <property type="match status" value="1"/>
</dbReference>
<dbReference type="Gene3D" id="3.40.50.1000">
    <property type="entry name" value="HAD superfamily/HAD-like"/>
    <property type="match status" value="1"/>
</dbReference>
<keyword evidence="3" id="KW-0812">Transmembrane</keyword>
<evidence type="ECO:0000256" key="3">
    <source>
        <dbReference type="ARBA" id="ARBA00022692"/>
    </source>
</evidence>
<dbReference type="InterPro" id="IPR059000">
    <property type="entry name" value="ATPase_P-type_domA"/>
</dbReference>
<dbReference type="SFLD" id="SFLDF00027">
    <property type="entry name" value="p-type_atpase"/>
    <property type="match status" value="1"/>
</dbReference>
<reference evidence="12 13" key="1">
    <citation type="journal article" date="2019" name="Antonie Van Leeuwenhoek">
        <title>Description of 'Ca. Methylobacter oryzae' KRF1, a novel species from the environmentally important Methylobacter clade 2.</title>
        <authorList>
            <person name="Khatri K."/>
            <person name="Mohite J.A."/>
            <person name="Pandit P.S."/>
            <person name="Bahulikar R."/>
            <person name="Rahalkar M.C."/>
        </authorList>
    </citation>
    <scope>NUCLEOTIDE SEQUENCE [LARGE SCALE GENOMIC DNA]</scope>
    <source>
        <strain evidence="12 13">KRF1</strain>
    </source>
</reference>
<feature type="region of interest" description="Disordered" evidence="10">
    <location>
        <begin position="674"/>
        <end position="700"/>
    </location>
</feature>
<keyword evidence="13" id="KW-1185">Reference proteome</keyword>
<evidence type="ECO:0000256" key="8">
    <source>
        <dbReference type="ARBA" id="ARBA00047308"/>
    </source>
</evidence>
<dbReference type="InterPro" id="IPR023214">
    <property type="entry name" value="HAD_sf"/>
</dbReference>
<keyword evidence="5" id="KW-1133">Transmembrane helix</keyword>
<dbReference type="InterPro" id="IPR036412">
    <property type="entry name" value="HAD-like_sf"/>
</dbReference>
<accession>A0ABY3C6A5</accession>
<comment type="catalytic activity">
    <reaction evidence="8">
        <text>Zn(2+)(in) + ATP + H2O = Zn(2+)(out) + ADP + phosphate + H(+)</text>
        <dbReference type="Rhea" id="RHEA:20621"/>
        <dbReference type="ChEBI" id="CHEBI:15377"/>
        <dbReference type="ChEBI" id="CHEBI:15378"/>
        <dbReference type="ChEBI" id="CHEBI:29105"/>
        <dbReference type="ChEBI" id="CHEBI:30616"/>
        <dbReference type="ChEBI" id="CHEBI:43474"/>
        <dbReference type="ChEBI" id="CHEBI:456216"/>
        <dbReference type="EC" id="7.2.2.12"/>
    </reaction>
</comment>
<dbReference type="PROSITE" id="PS00154">
    <property type="entry name" value="ATPASE_E1_E2"/>
    <property type="match status" value="1"/>
</dbReference>
<protein>
    <recommendedName>
        <fullName evidence="7">P-type Zn(2+) transporter</fullName>
        <ecNumber evidence="7">7.2.2.12</ecNumber>
    </recommendedName>
</protein>
<dbReference type="Proteomes" id="UP000733744">
    <property type="component" value="Unassembled WGS sequence"/>
</dbReference>
<evidence type="ECO:0000256" key="6">
    <source>
        <dbReference type="ARBA" id="ARBA00023136"/>
    </source>
</evidence>
<keyword evidence="9" id="KW-1003">Cell membrane</keyword>
<dbReference type="Pfam" id="PF00702">
    <property type="entry name" value="Hydrolase"/>
    <property type="match status" value="1"/>
</dbReference>
<dbReference type="NCBIfam" id="TIGR01525">
    <property type="entry name" value="ATPase-IB_hvy"/>
    <property type="match status" value="1"/>
</dbReference>
<dbReference type="SFLD" id="SFLDS00003">
    <property type="entry name" value="Haloacid_Dehalogenase"/>
    <property type="match status" value="1"/>
</dbReference>
<dbReference type="InterPro" id="IPR001757">
    <property type="entry name" value="P_typ_ATPase"/>
</dbReference>
<proteinExistence type="inferred from homology"/>
<feature type="domain" description="P-type ATPase A" evidence="11">
    <location>
        <begin position="171"/>
        <end position="264"/>
    </location>
</feature>
<evidence type="ECO:0000313" key="13">
    <source>
        <dbReference type="Proteomes" id="UP000733744"/>
    </source>
</evidence>
<dbReference type="Gene3D" id="2.70.150.10">
    <property type="entry name" value="Calcium-transporting ATPase, cytoplasmic transduction domain A"/>
    <property type="match status" value="1"/>
</dbReference>
<evidence type="ECO:0000256" key="4">
    <source>
        <dbReference type="ARBA" id="ARBA00022967"/>
    </source>
</evidence>
<dbReference type="InterPro" id="IPR023299">
    <property type="entry name" value="ATPase_P-typ_cyto_dom_N"/>
</dbReference>
<evidence type="ECO:0000256" key="10">
    <source>
        <dbReference type="SAM" id="MobiDB-lite"/>
    </source>
</evidence>
<evidence type="ECO:0000256" key="9">
    <source>
        <dbReference type="RuleBase" id="RU362081"/>
    </source>
</evidence>
<dbReference type="InterPro" id="IPR018303">
    <property type="entry name" value="ATPase_P-typ_P_site"/>
</dbReference>
<evidence type="ECO:0000313" key="12">
    <source>
        <dbReference type="EMBL" id="TRW90810.1"/>
    </source>
</evidence>
<keyword evidence="9" id="KW-0067">ATP-binding</keyword>
<dbReference type="InterPro" id="IPR027256">
    <property type="entry name" value="P-typ_ATPase_IB"/>
</dbReference>